<organism evidence="2 3">
    <name type="scientific">Aliiruegeria lutimaris</name>
    <dbReference type="NCBI Taxonomy" id="571298"/>
    <lineage>
        <taxon>Bacteria</taxon>
        <taxon>Pseudomonadati</taxon>
        <taxon>Pseudomonadota</taxon>
        <taxon>Alphaproteobacteria</taxon>
        <taxon>Rhodobacterales</taxon>
        <taxon>Roseobacteraceae</taxon>
        <taxon>Aliiruegeria</taxon>
    </lineage>
</organism>
<dbReference type="Gene3D" id="1.10.10.10">
    <property type="entry name" value="Winged helix-like DNA-binding domain superfamily/Winged helix DNA-binding domain"/>
    <property type="match status" value="1"/>
</dbReference>
<dbReference type="Pfam" id="PF12802">
    <property type="entry name" value="MarR_2"/>
    <property type="match status" value="1"/>
</dbReference>
<keyword evidence="3" id="KW-1185">Reference proteome</keyword>
<dbReference type="InterPro" id="IPR039422">
    <property type="entry name" value="MarR/SlyA-like"/>
</dbReference>
<dbReference type="InterPro" id="IPR036390">
    <property type="entry name" value="WH_DNA-bd_sf"/>
</dbReference>
<dbReference type="RefSeq" id="WP_244520633.1">
    <property type="nucleotide sequence ID" value="NZ_FNEK01000010.1"/>
</dbReference>
<dbReference type="STRING" id="571298.SAMN04488026_101081"/>
<dbReference type="SMART" id="SM00347">
    <property type="entry name" value="HTH_MARR"/>
    <property type="match status" value="1"/>
</dbReference>
<dbReference type="InterPro" id="IPR000835">
    <property type="entry name" value="HTH_MarR-typ"/>
</dbReference>
<feature type="domain" description="HTH marR-type" evidence="1">
    <location>
        <begin position="11"/>
        <end position="140"/>
    </location>
</feature>
<gene>
    <name evidence="2" type="ORF">SAMN04488026_101081</name>
</gene>
<dbReference type="PROSITE" id="PS50995">
    <property type="entry name" value="HTH_MARR_2"/>
    <property type="match status" value="1"/>
</dbReference>
<name>A0A1G8QBH8_9RHOB</name>
<dbReference type="EMBL" id="FNEK01000010">
    <property type="protein sequence ID" value="SDJ01450.1"/>
    <property type="molecule type" value="Genomic_DNA"/>
</dbReference>
<dbReference type="GO" id="GO:0006950">
    <property type="term" value="P:response to stress"/>
    <property type="evidence" value="ECO:0007669"/>
    <property type="project" value="TreeGrafter"/>
</dbReference>
<dbReference type="Proteomes" id="UP000199382">
    <property type="component" value="Unassembled WGS sequence"/>
</dbReference>
<accession>A0A1G8QBH8</accession>
<evidence type="ECO:0000313" key="2">
    <source>
        <dbReference type="EMBL" id="SDJ01450.1"/>
    </source>
</evidence>
<dbReference type="PANTHER" id="PTHR33164:SF43">
    <property type="entry name" value="HTH-TYPE TRANSCRIPTIONAL REPRESSOR YETL"/>
    <property type="match status" value="1"/>
</dbReference>
<dbReference type="GO" id="GO:0003677">
    <property type="term" value="F:DNA binding"/>
    <property type="evidence" value="ECO:0007669"/>
    <property type="project" value="UniProtKB-KW"/>
</dbReference>
<dbReference type="SUPFAM" id="SSF46785">
    <property type="entry name" value="Winged helix' DNA-binding domain"/>
    <property type="match status" value="1"/>
</dbReference>
<sequence>MNDFDLDTFIPYRLAVLAGKVSREFSRHYNERFGLSRAEWRVIAHLAASGPASVGEIHKRVDMDKSRVSRAATRLEGEGLLSKEDHPVDGRLVKLSLTPAGLQMMEELAQMANAYQAELLKRTGPGGLGLLAALERMGEDGD</sequence>
<keyword evidence="2" id="KW-0238">DNA-binding</keyword>
<reference evidence="2 3" key="1">
    <citation type="submission" date="2016-10" db="EMBL/GenBank/DDBJ databases">
        <authorList>
            <person name="de Groot N.N."/>
        </authorList>
    </citation>
    <scope>NUCLEOTIDE SEQUENCE [LARGE SCALE GENOMIC DNA]</scope>
    <source>
        <strain evidence="2 3">DSM 25294</strain>
    </source>
</reference>
<proteinExistence type="predicted"/>
<protein>
    <submittedName>
        <fullName evidence="2">DNA-binding transcriptional regulator, MarR family</fullName>
    </submittedName>
</protein>
<evidence type="ECO:0000259" key="1">
    <source>
        <dbReference type="PROSITE" id="PS50995"/>
    </source>
</evidence>
<dbReference type="GO" id="GO:0003700">
    <property type="term" value="F:DNA-binding transcription factor activity"/>
    <property type="evidence" value="ECO:0007669"/>
    <property type="project" value="InterPro"/>
</dbReference>
<dbReference type="AlphaFoldDB" id="A0A1G8QBH8"/>
<dbReference type="InterPro" id="IPR036388">
    <property type="entry name" value="WH-like_DNA-bd_sf"/>
</dbReference>
<dbReference type="PANTHER" id="PTHR33164">
    <property type="entry name" value="TRANSCRIPTIONAL REGULATOR, MARR FAMILY"/>
    <property type="match status" value="1"/>
</dbReference>
<evidence type="ECO:0000313" key="3">
    <source>
        <dbReference type="Proteomes" id="UP000199382"/>
    </source>
</evidence>